<gene>
    <name evidence="2" type="ORF">DICPUDRAFT_79533</name>
</gene>
<dbReference type="RefSeq" id="XP_003288749.1">
    <property type="nucleotide sequence ID" value="XM_003288701.1"/>
</dbReference>
<evidence type="ECO:0008006" key="4">
    <source>
        <dbReference type="Google" id="ProtNLM"/>
    </source>
</evidence>
<protein>
    <recommendedName>
        <fullName evidence="4">Chitin-binding type-2 domain-containing protein</fullName>
    </recommendedName>
</protein>
<reference evidence="3" key="1">
    <citation type="journal article" date="2011" name="Genome Biol.">
        <title>Comparative genomics of the social amoebae Dictyostelium discoideum and Dictyostelium purpureum.</title>
        <authorList>
            <consortium name="US DOE Joint Genome Institute (JGI-PGF)"/>
            <person name="Sucgang R."/>
            <person name="Kuo A."/>
            <person name="Tian X."/>
            <person name="Salerno W."/>
            <person name="Parikh A."/>
            <person name="Feasley C.L."/>
            <person name="Dalin E."/>
            <person name="Tu H."/>
            <person name="Huang E."/>
            <person name="Barry K."/>
            <person name="Lindquist E."/>
            <person name="Shapiro H."/>
            <person name="Bruce D."/>
            <person name="Schmutz J."/>
            <person name="Salamov A."/>
            <person name="Fey P."/>
            <person name="Gaudet P."/>
            <person name="Anjard C."/>
            <person name="Babu M.M."/>
            <person name="Basu S."/>
            <person name="Bushmanova Y."/>
            <person name="van der Wel H."/>
            <person name="Katoh-Kurasawa M."/>
            <person name="Dinh C."/>
            <person name="Coutinho P.M."/>
            <person name="Saito T."/>
            <person name="Elias M."/>
            <person name="Schaap P."/>
            <person name="Kay R.R."/>
            <person name="Henrissat B."/>
            <person name="Eichinger L."/>
            <person name="Rivero F."/>
            <person name="Putnam N.H."/>
            <person name="West C.M."/>
            <person name="Loomis W.F."/>
            <person name="Chisholm R.L."/>
            <person name="Shaulsky G."/>
            <person name="Strassmann J.E."/>
            <person name="Queller D.C."/>
            <person name="Kuspa A."/>
            <person name="Grigoriev I.V."/>
        </authorList>
    </citation>
    <scope>NUCLEOTIDE SEQUENCE [LARGE SCALE GENOMIC DNA]</scope>
    <source>
        <strain evidence="3">QSDP1</strain>
    </source>
</reference>
<dbReference type="Pfam" id="PF11912">
    <property type="entry name" value="CfaA_B_C"/>
    <property type="match status" value="1"/>
</dbReference>
<evidence type="ECO:0000313" key="2">
    <source>
        <dbReference type="EMBL" id="EGC34708.1"/>
    </source>
</evidence>
<dbReference type="PANTHER" id="PTHR39529">
    <property type="entry name" value="CARBOHYDRATE BINDING DOMAIN-CONTAINING PROTEIN"/>
    <property type="match status" value="1"/>
</dbReference>
<dbReference type="GeneID" id="10499279"/>
<dbReference type="AlphaFoldDB" id="F0ZMV6"/>
<feature type="chain" id="PRO_5003265244" description="Chitin-binding type-2 domain-containing protein" evidence="1">
    <location>
        <begin position="19"/>
        <end position="194"/>
    </location>
</feature>
<feature type="signal peptide" evidence="1">
    <location>
        <begin position="1"/>
        <end position="18"/>
    </location>
</feature>
<evidence type="ECO:0000256" key="1">
    <source>
        <dbReference type="SAM" id="SignalP"/>
    </source>
</evidence>
<keyword evidence="1" id="KW-0732">Signal</keyword>
<sequence>MKIELALLIIIFINIALGTNQYIYITPQNGNSCNDGTTIGGGFVVPVNQCIKINKYSALFEQNENNVFVSWFNDCSDHNSFQINNYTIDSCTNFILPHTTSTYLSTISNTGVIPPQSIVFQYYNQTEKVCSNELYKQYYTVDYTEKTFEYHIDYLCSQNQPFTYLCTRRGNCYSTSYQGCNFDKNHPYSYTVTC</sequence>
<dbReference type="KEGG" id="dpp:DICPUDRAFT_79533"/>
<dbReference type="PANTHER" id="PTHR39529:SF1">
    <property type="entry name" value="CARBOHYDRATE BINDING DOMAIN-CONTAINING PROTEIN"/>
    <property type="match status" value="1"/>
</dbReference>
<dbReference type="Proteomes" id="UP000001064">
    <property type="component" value="Unassembled WGS sequence"/>
</dbReference>
<dbReference type="EMBL" id="GL871086">
    <property type="protein sequence ID" value="EGC34708.1"/>
    <property type="molecule type" value="Genomic_DNA"/>
</dbReference>
<organism evidence="2 3">
    <name type="scientific">Dictyostelium purpureum</name>
    <name type="common">Slime mold</name>
    <dbReference type="NCBI Taxonomy" id="5786"/>
    <lineage>
        <taxon>Eukaryota</taxon>
        <taxon>Amoebozoa</taxon>
        <taxon>Evosea</taxon>
        <taxon>Eumycetozoa</taxon>
        <taxon>Dictyostelia</taxon>
        <taxon>Dictyosteliales</taxon>
        <taxon>Dictyosteliaceae</taxon>
        <taxon>Dictyostelium</taxon>
    </lineage>
</organism>
<name>F0ZMV6_DICPU</name>
<evidence type="ECO:0000313" key="3">
    <source>
        <dbReference type="Proteomes" id="UP000001064"/>
    </source>
</evidence>
<proteinExistence type="predicted"/>
<accession>F0ZMV6</accession>
<dbReference type="VEuPathDB" id="AmoebaDB:DICPUDRAFT_79533"/>
<dbReference type="InParanoid" id="F0ZMV6"/>
<keyword evidence="3" id="KW-1185">Reference proteome</keyword>
<dbReference type="InterPro" id="IPR021837">
    <property type="entry name" value="CfaA/B/C"/>
</dbReference>